<dbReference type="Proteomes" id="UP000199555">
    <property type="component" value="Unassembled WGS sequence"/>
</dbReference>
<dbReference type="EMBL" id="FNGE01000046">
    <property type="protein sequence ID" value="SDL94053.1"/>
    <property type="molecule type" value="Genomic_DNA"/>
</dbReference>
<dbReference type="RefSeq" id="WP_090757544.1">
    <property type="nucleotide sequence ID" value="NZ_FNGE01000046.1"/>
</dbReference>
<evidence type="ECO:0000313" key="1">
    <source>
        <dbReference type="EMBL" id="SDL94053.1"/>
    </source>
</evidence>
<organism evidence="1 2">
    <name type="scientific">Paracoccus chinensis</name>
    <dbReference type="NCBI Taxonomy" id="525640"/>
    <lineage>
        <taxon>Bacteria</taxon>
        <taxon>Pseudomonadati</taxon>
        <taxon>Pseudomonadota</taxon>
        <taxon>Alphaproteobacteria</taxon>
        <taxon>Rhodobacterales</taxon>
        <taxon>Paracoccaceae</taxon>
        <taxon>Paracoccus</taxon>
    </lineage>
</organism>
<evidence type="ECO:0000313" key="2">
    <source>
        <dbReference type="Proteomes" id="UP000199555"/>
    </source>
</evidence>
<protein>
    <submittedName>
        <fullName evidence="1">Uncharacterized protein</fullName>
    </submittedName>
</protein>
<dbReference type="AlphaFoldDB" id="A0A1G9P689"/>
<reference evidence="2" key="1">
    <citation type="submission" date="2016-10" db="EMBL/GenBank/DDBJ databases">
        <authorList>
            <person name="Varghese N."/>
            <person name="Submissions S."/>
        </authorList>
    </citation>
    <scope>NUCLEOTIDE SEQUENCE [LARGE SCALE GENOMIC DNA]</scope>
    <source>
        <strain evidence="2">CGMCC 1.7655</strain>
    </source>
</reference>
<accession>A0A1G9P689</accession>
<dbReference type="STRING" id="525640.SAMN04487971_1464"/>
<keyword evidence="2" id="KW-1185">Reference proteome</keyword>
<name>A0A1G9P689_9RHOB</name>
<sequence length="60" mass="6848">MLELTGTDPQGAGFKAFRSQKKAAKALSLEKLFSDPDHQRVWSIDAEKKARIEAWVPDWF</sequence>
<proteinExistence type="predicted"/>
<gene>
    <name evidence="1" type="ORF">SAMN04487971_1464</name>
</gene>